<dbReference type="AlphaFoldDB" id="A0A7S1AMF5"/>
<protein>
    <submittedName>
        <fullName evidence="1">Uncharacterized protein</fullName>
    </submittedName>
</protein>
<evidence type="ECO:0000313" key="1">
    <source>
        <dbReference type="EMBL" id="CAD8858911.1"/>
    </source>
</evidence>
<accession>A0A7S1AMF5</accession>
<sequence length="332" mass="35603">MAQVVPVVSELFSLASVFFPRMFHSRDFFIFACTLVYVESIRVTKRGELSGCHPMLDFKHVVQFWKLDGVHQDAFLQDLGCEVRSNPSSETTDLTCSDNAFACMGSVEDVSSNNYMCCNYKYSSRSGPELTTISGQTLSVWTTGPATLLQIPKFPETVPTVQVQVNVQPYAPYWYTMGCEGGRISEVVVSGTSVGESSLTIRSGALHAEEPFAVRLGDGPWHDVSWNTHVVDNETTLVSSPGVTVTGAIRAKDPEHWGPDASATVTAGGISIEVQQQTSGTGDVSRPMLDVSVHGTYSKSGGIGGLLSPDGVSLTQGMEPVPCMTIDSLGSA</sequence>
<dbReference type="EMBL" id="HBFQ01046772">
    <property type="protein sequence ID" value="CAD8858911.1"/>
    <property type="molecule type" value="Transcribed_RNA"/>
</dbReference>
<proteinExistence type="predicted"/>
<name>A0A7S1AMF5_NOCSC</name>
<organism evidence="1">
    <name type="scientific">Noctiluca scintillans</name>
    <name type="common">Sea sparkle</name>
    <name type="synonym">Red tide dinoflagellate</name>
    <dbReference type="NCBI Taxonomy" id="2966"/>
    <lineage>
        <taxon>Eukaryota</taxon>
        <taxon>Sar</taxon>
        <taxon>Alveolata</taxon>
        <taxon>Dinophyceae</taxon>
        <taxon>Noctilucales</taxon>
        <taxon>Noctilucaceae</taxon>
        <taxon>Noctiluca</taxon>
    </lineage>
</organism>
<gene>
    <name evidence="1" type="ORF">NSCI0253_LOCUS33265</name>
</gene>
<reference evidence="1" key="1">
    <citation type="submission" date="2021-01" db="EMBL/GenBank/DDBJ databases">
        <authorList>
            <person name="Corre E."/>
            <person name="Pelletier E."/>
            <person name="Niang G."/>
            <person name="Scheremetjew M."/>
            <person name="Finn R."/>
            <person name="Kale V."/>
            <person name="Holt S."/>
            <person name="Cochrane G."/>
            <person name="Meng A."/>
            <person name="Brown T."/>
            <person name="Cohen L."/>
        </authorList>
    </citation>
    <scope>NUCLEOTIDE SEQUENCE</scope>
</reference>